<proteinExistence type="predicted"/>
<feature type="chain" id="PRO_5047244087" description="Glucosidase YgjK N-terminal domain-containing protein" evidence="1">
    <location>
        <begin position="22"/>
        <end position="196"/>
    </location>
</feature>
<evidence type="ECO:0000313" key="3">
    <source>
        <dbReference type="EMBL" id="GLX86080.1"/>
    </source>
</evidence>
<evidence type="ECO:0000256" key="1">
    <source>
        <dbReference type="SAM" id="SignalP"/>
    </source>
</evidence>
<sequence>MLKLLTISFCLSLFISLPVLAQAALITSINTNNPLFRNLIDRTGTPQQHKDYDLYKNQKYNPFIDMGAWHGFLLPAKSKDYGAFTGPMVIAQEYSLFIADKLEQLTIIDNDTSQKLDFATAESEIYSQPGALIQHFNWPHLSIKLELHFISNRTALVTTDLINKTSKPLSLKIDWHGQLLSKWDDEKTVTQALPTW</sequence>
<name>A0ABQ6HH46_9GAMM</name>
<evidence type="ECO:0000259" key="2">
    <source>
        <dbReference type="Pfam" id="PF21152"/>
    </source>
</evidence>
<evidence type="ECO:0000313" key="4">
    <source>
        <dbReference type="Proteomes" id="UP001157134"/>
    </source>
</evidence>
<dbReference type="InterPro" id="IPR048450">
    <property type="entry name" value="YgjK_N"/>
</dbReference>
<gene>
    <name evidence="3" type="ORF">tloyanaT_23330</name>
</gene>
<organism evidence="3 4">
    <name type="scientific">Thalassotalea loyana</name>
    <dbReference type="NCBI Taxonomy" id="280483"/>
    <lineage>
        <taxon>Bacteria</taxon>
        <taxon>Pseudomonadati</taxon>
        <taxon>Pseudomonadota</taxon>
        <taxon>Gammaproteobacteria</taxon>
        <taxon>Alteromonadales</taxon>
        <taxon>Colwelliaceae</taxon>
        <taxon>Thalassotalea</taxon>
    </lineage>
</organism>
<comment type="caution">
    <text evidence="3">The sequence shown here is derived from an EMBL/GenBank/DDBJ whole genome shotgun (WGS) entry which is preliminary data.</text>
</comment>
<dbReference type="Proteomes" id="UP001157134">
    <property type="component" value="Unassembled WGS sequence"/>
</dbReference>
<dbReference type="EMBL" id="BSSV01000005">
    <property type="protein sequence ID" value="GLX86080.1"/>
    <property type="molecule type" value="Genomic_DNA"/>
</dbReference>
<keyword evidence="4" id="KW-1185">Reference proteome</keyword>
<feature type="domain" description="Glucosidase YgjK N-terminal" evidence="2">
    <location>
        <begin position="41"/>
        <end position="196"/>
    </location>
</feature>
<feature type="signal peptide" evidence="1">
    <location>
        <begin position="1"/>
        <end position="21"/>
    </location>
</feature>
<protein>
    <recommendedName>
        <fullName evidence="2">Glucosidase YgjK N-terminal domain-containing protein</fullName>
    </recommendedName>
</protein>
<dbReference type="Gene3D" id="2.70.98.50">
    <property type="entry name" value="putative glycoside hydrolase family protein from bacillus halodurans"/>
    <property type="match status" value="1"/>
</dbReference>
<keyword evidence="1" id="KW-0732">Signal</keyword>
<dbReference type="Pfam" id="PF21152">
    <property type="entry name" value="YgjK_N"/>
    <property type="match status" value="1"/>
</dbReference>
<reference evidence="3 4" key="1">
    <citation type="submission" date="2023-03" db="EMBL/GenBank/DDBJ databases">
        <title>Thalassotalea loyana LMG 22536T draft genome sequence.</title>
        <authorList>
            <person name="Sawabe T."/>
        </authorList>
    </citation>
    <scope>NUCLEOTIDE SEQUENCE [LARGE SCALE GENOMIC DNA]</scope>
    <source>
        <strain evidence="3 4">LMG 22536</strain>
    </source>
</reference>
<accession>A0ABQ6HH46</accession>